<comment type="caution">
    <text evidence="3">The sequence shown here is derived from an EMBL/GenBank/DDBJ whole genome shotgun (WGS) entry which is preliminary data.</text>
</comment>
<keyword evidence="4" id="KW-1185">Reference proteome</keyword>
<dbReference type="EMBL" id="JAZGSY010000418">
    <property type="protein sequence ID" value="KAL1836385.1"/>
    <property type="molecule type" value="Genomic_DNA"/>
</dbReference>
<gene>
    <name evidence="3" type="ORF">VTJ49DRAFT_5223</name>
</gene>
<dbReference type="Gene3D" id="3.40.50.1110">
    <property type="entry name" value="SGNH hydrolase"/>
    <property type="match status" value="1"/>
</dbReference>
<keyword evidence="1" id="KW-0472">Membrane</keyword>
<keyword evidence="1" id="KW-0812">Transmembrane</keyword>
<reference evidence="3 4" key="1">
    <citation type="journal article" date="2024" name="Commun. Biol.">
        <title>Comparative genomic analysis of thermophilic fungi reveals convergent evolutionary adaptations and gene losses.</title>
        <authorList>
            <person name="Steindorff A.S."/>
            <person name="Aguilar-Pontes M.V."/>
            <person name="Robinson A.J."/>
            <person name="Andreopoulos B."/>
            <person name="LaButti K."/>
            <person name="Kuo A."/>
            <person name="Mondo S."/>
            <person name="Riley R."/>
            <person name="Otillar R."/>
            <person name="Haridas S."/>
            <person name="Lipzen A."/>
            <person name="Grimwood J."/>
            <person name="Schmutz J."/>
            <person name="Clum A."/>
            <person name="Reid I.D."/>
            <person name="Moisan M.C."/>
            <person name="Butler G."/>
            <person name="Nguyen T.T.M."/>
            <person name="Dewar K."/>
            <person name="Conant G."/>
            <person name="Drula E."/>
            <person name="Henrissat B."/>
            <person name="Hansel C."/>
            <person name="Singer S."/>
            <person name="Hutchinson M.I."/>
            <person name="de Vries R.P."/>
            <person name="Natvig D.O."/>
            <person name="Powell A.J."/>
            <person name="Tsang A."/>
            <person name="Grigoriev I.V."/>
        </authorList>
    </citation>
    <scope>NUCLEOTIDE SEQUENCE [LARGE SCALE GENOMIC DNA]</scope>
    <source>
        <strain evidence="3 4">CBS 620.91</strain>
    </source>
</reference>
<evidence type="ECO:0000256" key="1">
    <source>
        <dbReference type="SAM" id="Phobius"/>
    </source>
</evidence>
<sequence>MVFAARATLVSSFTQPPAVPVGPLQTGLAVSGILLPTVHVVSYLSSYPTPKLVLFIVLPITNMLSFGINNVLLAFAGAVLPLLSASPHPLLGNGIPLRIMPLGASITYGLGSSDWNGYRAALRSLLLTSTPRAAAVNMVGSLHNGTMIDNDVEGWSGFRITQVHEKAMNTSDKAVLYWKPNLVLINAGTNDAAQGYQIPSAGWRMESMMRDIWEASPRATILLSTLLVNKNPTTDKHVLEINEQYVRLATRLREVAGRPVVLVDMHGEDGPGYEDIPDGTHPTDEGYVMMARLWYRGVVEASHAGFLQAPEVVEGVPDDGDVRV</sequence>
<dbReference type="InterPro" id="IPR051532">
    <property type="entry name" value="Ester_Hydrolysis_Enzymes"/>
</dbReference>
<evidence type="ECO:0000313" key="4">
    <source>
        <dbReference type="Proteomes" id="UP001583172"/>
    </source>
</evidence>
<proteinExistence type="predicted"/>
<organism evidence="3 4">
    <name type="scientific">Humicola insolens</name>
    <name type="common">Soft-rot fungus</name>
    <dbReference type="NCBI Taxonomy" id="85995"/>
    <lineage>
        <taxon>Eukaryota</taxon>
        <taxon>Fungi</taxon>
        <taxon>Dikarya</taxon>
        <taxon>Ascomycota</taxon>
        <taxon>Pezizomycotina</taxon>
        <taxon>Sordariomycetes</taxon>
        <taxon>Sordariomycetidae</taxon>
        <taxon>Sordariales</taxon>
        <taxon>Chaetomiaceae</taxon>
        <taxon>Mycothermus</taxon>
    </lineage>
</organism>
<feature type="transmembrane region" description="Helical" evidence="1">
    <location>
        <begin position="52"/>
        <end position="83"/>
    </location>
</feature>
<evidence type="ECO:0000259" key="2">
    <source>
        <dbReference type="Pfam" id="PF13472"/>
    </source>
</evidence>
<dbReference type="Proteomes" id="UP001583172">
    <property type="component" value="Unassembled WGS sequence"/>
</dbReference>
<dbReference type="SUPFAM" id="SSF52266">
    <property type="entry name" value="SGNH hydrolase"/>
    <property type="match status" value="1"/>
</dbReference>
<accession>A0ABR3V3Q0</accession>
<dbReference type="InterPro" id="IPR013830">
    <property type="entry name" value="SGNH_hydro"/>
</dbReference>
<name>A0ABR3V3Q0_HUMIN</name>
<feature type="transmembrane region" description="Helical" evidence="1">
    <location>
        <begin position="24"/>
        <end position="45"/>
    </location>
</feature>
<dbReference type="PANTHER" id="PTHR30383:SF31">
    <property type="entry name" value="SGNH HYDROLASE-TYPE ESTERASE DOMAIN-CONTAINING PROTEIN-RELATED"/>
    <property type="match status" value="1"/>
</dbReference>
<protein>
    <recommendedName>
        <fullName evidence="2">SGNH hydrolase-type esterase domain-containing protein</fullName>
    </recommendedName>
</protein>
<dbReference type="PANTHER" id="PTHR30383">
    <property type="entry name" value="THIOESTERASE 1/PROTEASE 1/LYSOPHOSPHOLIPASE L1"/>
    <property type="match status" value="1"/>
</dbReference>
<feature type="domain" description="SGNH hydrolase-type esterase" evidence="2">
    <location>
        <begin position="102"/>
        <end position="287"/>
    </location>
</feature>
<evidence type="ECO:0000313" key="3">
    <source>
        <dbReference type="EMBL" id="KAL1836385.1"/>
    </source>
</evidence>
<dbReference type="Pfam" id="PF13472">
    <property type="entry name" value="Lipase_GDSL_2"/>
    <property type="match status" value="1"/>
</dbReference>
<dbReference type="CDD" id="cd01833">
    <property type="entry name" value="XynB_like"/>
    <property type="match status" value="1"/>
</dbReference>
<keyword evidence="1" id="KW-1133">Transmembrane helix</keyword>
<dbReference type="InterPro" id="IPR036514">
    <property type="entry name" value="SGNH_hydro_sf"/>
</dbReference>